<dbReference type="GO" id="GO:0046914">
    <property type="term" value="F:transition metal ion binding"/>
    <property type="evidence" value="ECO:0007669"/>
    <property type="project" value="UniProtKB-ARBA"/>
</dbReference>
<keyword evidence="3 7" id="KW-0560">Oxidoreductase</keyword>
<protein>
    <recommendedName>
        <fullName evidence="7">Superoxide dismutase</fullName>
        <ecNumber evidence="7">1.15.1.1</ecNumber>
    </recommendedName>
</protein>
<keyword evidence="2 6" id="KW-0479">Metal-binding</keyword>
<feature type="binding site" evidence="6">
    <location>
        <position position="175"/>
    </location>
    <ligand>
        <name>Mn(2+)</name>
        <dbReference type="ChEBI" id="CHEBI:29035"/>
    </ligand>
</feature>
<dbReference type="EMBL" id="CP020660">
    <property type="protein sequence ID" value="ATF08610.1"/>
    <property type="molecule type" value="Genomic_DNA"/>
</dbReference>
<dbReference type="SUPFAM" id="SSF46609">
    <property type="entry name" value="Fe,Mn superoxide dismutase (SOD), N-terminal domain"/>
    <property type="match status" value="1"/>
</dbReference>
<dbReference type="InterPro" id="IPR036314">
    <property type="entry name" value="SOD_C_sf"/>
</dbReference>
<dbReference type="SUPFAM" id="SSF54719">
    <property type="entry name" value="Fe,Mn superoxide dismutase (SOD), C-terminal domain"/>
    <property type="match status" value="1"/>
</dbReference>
<feature type="domain" description="Manganese/iron superoxide dismutase N-terminal" evidence="8">
    <location>
        <begin position="16"/>
        <end position="95"/>
    </location>
</feature>
<dbReference type="FunFam" id="1.10.287.990:FF:000002">
    <property type="entry name" value="Superoxide dismutase"/>
    <property type="match status" value="1"/>
</dbReference>
<gene>
    <name evidence="10" type="ORF">BTN50_0066</name>
</gene>
<accession>A0A291B6H8</accession>
<evidence type="ECO:0000256" key="2">
    <source>
        <dbReference type="ARBA" id="ARBA00022723"/>
    </source>
</evidence>
<sequence length="207" mass="23363">MLGGNPTIMENQVMAFQLPVLPYEKNALEPHMSQETIEYHYGKHHHAYVVKLNSIVEGTELENRSLEEIVKTSTGVVFNNAAQMWNHTLYWNCLSPNGGGEPTGELANTISKSFGSFEKFQAKFTDSAINNFGSSWTWLVQKADGSLNIVNTSNAGTPLTEDGVTPLLAIDLWEHAYYIDFRNLRPNYIKAFWALVNWEYVVKNLAM</sequence>
<comment type="similarity">
    <text evidence="1 7">Belongs to the iron/manganese superoxide dismutase family.</text>
</comment>
<comment type="catalytic activity">
    <reaction evidence="5 7">
        <text>2 superoxide + 2 H(+) = H2O2 + O2</text>
        <dbReference type="Rhea" id="RHEA:20696"/>
        <dbReference type="ChEBI" id="CHEBI:15378"/>
        <dbReference type="ChEBI" id="CHEBI:15379"/>
        <dbReference type="ChEBI" id="CHEBI:16240"/>
        <dbReference type="ChEBI" id="CHEBI:18421"/>
        <dbReference type="EC" id="1.15.1.1"/>
    </reaction>
</comment>
<name>A0A291B6H8_9GAMM</name>
<comment type="function">
    <text evidence="7">Destroys radicals which are normally produced within the cells and which are toxic to biological systems.</text>
</comment>
<dbReference type="PIRSF" id="PIRSF000349">
    <property type="entry name" value="SODismutase"/>
    <property type="match status" value="1"/>
</dbReference>
<feature type="domain" description="Manganese/iron superoxide dismutase C-terminal" evidence="9">
    <location>
        <begin position="102"/>
        <end position="203"/>
    </location>
</feature>
<dbReference type="InterPro" id="IPR019832">
    <property type="entry name" value="Mn/Fe_SOD_C"/>
</dbReference>
<evidence type="ECO:0000256" key="7">
    <source>
        <dbReference type="RuleBase" id="RU000414"/>
    </source>
</evidence>
<dbReference type="InterPro" id="IPR001189">
    <property type="entry name" value="Mn/Fe_SOD"/>
</dbReference>
<feature type="binding site" evidence="6">
    <location>
        <position position="40"/>
    </location>
    <ligand>
        <name>Mn(2+)</name>
        <dbReference type="ChEBI" id="CHEBI:29035"/>
    </ligand>
</feature>
<dbReference type="Gene3D" id="3.55.40.20">
    <property type="entry name" value="Iron/manganese superoxide dismutase, C-terminal domain"/>
    <property type="match status" value="1"/>
</dbReference>
<evidence type="ECO:0000256" key="4">
    <source>
        <dbReference type="ARBA" id="ARBA00023004"/>
    </source>
</evidence>
<dbReference type="Pfam" id="PF00081">
    <property type="entry name" value="Sod_Fe_N"/>
    <property type="match status" value="1"/>
</dbReference>
<reference evidence="11" key="1">
    <citation type="submission" date="2017-04" db="EMBL/GenBank/DDBJ databases">
        <title>Genome evolution of the luminous symbionts of deep sea anglerfish.</title>
        <authorList>
            <person name="Hendry T.A."/>
        </authorList>
    </citation>
    <scope>NUCLEOTIDE SEQUENCE [LARGE SCALE GENOMIC DNA]</scope>
</reference>
<evidence type="ECO:0000256" key="3">
    <source>
        <dbReference type="ARBA" id="ARBA00023002"/>
    </source>
</evidence>
<evidence type="ECO:0000256" key="6">
    <source>
        <dbReference type="PIRSR" id="PIRSR000349-1"/>
    </source>
</evidence>
<dbReference type="Proteomes" id="UP000218160">
    <property type="component" value="Chromosome 1"/>
</dbReference>
<dbReference type="AlphaFoldDB" id="A0A291B6H8"/>
<dbReference type="GO" id="GO:0005737">
    <property type="term" value="C:cytoplasm"/>
    <property type="evidence" value="ECO:0007669"/>
    <property type="project" value="UniProtKB-ARBA"/>
</dbReference>
<evidence type="ECO:0000256" key="5">
    <source>
        <dbReference type="ARBA" id="ARBA00049204"/>
    </source>
</evidence>
<evidence type="ECO:0000256" key="1">
    <source>
        <dbReference type="ARBA" id="ARBA00008714"/>
    </source>
</evidence>
<dbReference type="EC" id="1.15.1.1" evidence="7"/>
<proteinExistence type="inferred from homology"/>
<evidence type="ECO:0000259" key="8">
    <source>
        <dbReference type="Pfam" id="PF00081"/>
    </source>
</evidence>
<dbReference type="FunFam" id="3.55.40.20:FF:000001">
    <property type="entry name" value="Superoxide dismutase"/>
    <property type="match status" value="1"/>
</dbReference>
<dbReference type="GO" id="GO:0004784">
    <property type="term" value="F:superoxide dismutase activity"/>
    <property type="evidence" value="ECO:0007669"/>
    <property type="project" value="UniProtKB-EC"/>
</dbReference>
<dbReference type="KEGG" id="elux:BTN50_0066"/>
<feature type="binding site" evidence="6">
    <location>
        <position position="87"/>
    </location>
    <ligand>
        <name>Mn(2+)</name>
        <dbReference type="ChEBI" id="CHEBI:29035"/>
    </ligand>
</feature>
<evidence type="ECO:0000313" key="10">
    <source>
        <dbReference type="EMBL" id="ATF08610.1"/>
    </source>
</evidence>
<dbReference type="Pfam" id="PF02777">
    <property type="entry name" value="Sod_Fe_C"/>
    <property type="match status" value="1"/>
</dbReference>
<dbReference type="InterPro" id="IPR036324">
    <property type="entry name" value="Mn/Fe_SOD_N_sf"/>
</dbReference>
<dbReference type="InterPro" id="IPR019831">
    <property type="entry name" value="Mn/Fe_SOD_N"/>
</dbReference>
<dbReference type="PROSITE" id="PS00088">
    <property type="entry name" value="SOD_MN"/>
    <property type="match status" value="1"/>
</dbReference>
<evidence type="ECO:0000313" key="11">
    <source>
        <dbReference type="Proteomes" id="UP000218160"/>
    </source>
</evidence>
<dbReference type="Gene3D" id="1.10.287.990">
    <property type="entry name" value="Fe,Mn superoxide dismutase (SOD) domain"/>
    <property type="match status" value="1"/>
</dbReference>
<dbReference type="PRINTS" id="PR01703">
    <property type="entry name" value="MNSODISMTASE"/>
</dbReference>
<keyword evidence="11" id="KW-1185">Reference proteome</keyword>
<feature type="binding site" evidence="6">
    <location>
        <position position="171"/>
    </location>
    <ligand>
        <name>Mn(2+)</name>
        <dbReference type="ChEBI" id="CHEBI:29035"/>
    </ligand>
</feature>
<evidence type="ECO:0000259" key="9">
    <source>
        <dbReference type="Pfam" id="PF02777"/>
    </source>
</evidence>
<keyword evidence="4" id="KW-0408">Iron</keyword>
<dbReference type="PANTHER" id="PTHR42769:SF3">
    <property type="entry name" value="SUPEROXIDE DISMUTASE [FE] 2, CHLOROPLASTIC"/>
    <property type="match status" value="1"/>
</dbReference>
<dbReference type="PANTHER" id="PTHR42769">
    <property type="entry name" value="SUPEROXIDE DISMUTASE"/>
    <property type="match status" value="1"/>
</dbReference>
<organism evidence="10 11">
    <name type="scientific">Candidatus Enterovibrio altilux</name>
    <dbReference type="NCBI Taxonomy" id="1927128"/>
    <lineage>
        <taxon>Bacteria</taxon>
        <taxon>Pseudomonadati</taxon>
        <taxon>Pseudomonadota</taxon>
        <taxon>Gammaproteobacteria</taxon>
        <taxon>Vibrionales</taxon>
        <taxon>Vibrionaceae</taxon>
        <taxon>Enterovibrio</taxon>
    </lineage>
</organism>
<dbReference type="InterPro" id="IPR019833">
    <property type="entry name" value="Mn/Fe_SOD_BS"/>
</dbReference>